<keyword evidence="2" id="KW-0238">DNA-binding</keyword>
<dbReference type="KEGG" id="cohn:KCTCHS21_57120"/>
<organism evidence="3 4">
    <name type="scientific">Cohnella abietis</name>
    <dbReference type="NCBI Taxonomy" id="2507935"/>
    <lineage>
        <taxon>Bacteria</taxon>
        <taxon>Bacillati</taxon>
        <taxon>Bacillota</taxon>
        <taxon>Bacilli</taxon>
        <taxon>Bacillales</taxon>
        <taxon>Paenibacillaceae</taxon>
        <taxon>Cohnella</taxon>
    </lineage>
</organism>
<dbReference type="InterPro" id="IPR001448">
    <property type="entry name" value="SASP_alpha/beta-type"/>
</dbReference>
<accession>A0A3T1DDZ1</accession>
<evidence type="ECO:0000313" key="4">
    <source>
        <dbReference type="Proteomes" id="UP000289856"/>
    </source>
</evidence>
<gene>
    <name evidence="3" type="ORF">KCTCHS21_57120</name>
</gene>
<keyword evidence="4" id="KW-1185">Reference proteome</keyword>
<evidence type="ECO:0000256" key="1">
    <source>
        <dbReference type="ARBA" id="ARBA00005442"/>
    </source>
</evidence>
<dbReference type="InterPro" id="IPR038300">
    <property type="entry name" value="SASP_sf_alpha/beta"/>
</dbReference>
<evidence type="ECO:0000256" key="2">
    <source>
        <dbReference type="ARBA" id="ARBA00023125"/>
    </source>
</evidence>
<evidence type="ECO:0008006" key="5">
    <source>
        <dbReference type="Google" id="ProtNLM"/>
    </source>
</evidence>
<name>A0A3T1DDZ1_9BACL</name>
<protein>
    <recommendedName>
        <fullName evidence="5">Alpha/beta hydrolase</fullName>
    </recommendedName>
</protein>
<dbReference type="GO" id="GO:0003690">
    <property type="term" value="F:double-stranded DNA binding"/>
    <property type="evidence" value="ECO:0007669"/>
    <property type="project" value="InterPro"/>
</dbReference>
<reference evidence="3 4" key="1">
    <citation type="submission" date="2019-01" db="EMBL/GenBank/DDBJ databases">
        <title>Complete genome sequence of Cohnella hallensis HS21 isolated from Korean fir (Abies koreana) rhizospheric soil.</title>
        <authorList>
            <person name="Jiang L."/>
            <person name="Kang S.W."/>
            <person name="Kim S."/>
            <person name="Jung J."/>
            <person name="Kim C.Y."/>
            <person name="Kim D.H."/>
            <person name="Kim S.W."/>
            <person name="Lee J."/>
        </authorList>
    </citation>
    <scope>NUCLEOTIDE SEQUENCE [LARGE SCALE GENOMIC DNA]</scope>
    <source>
        <strain evidence="3 4">HS21</strain>
    </source>
</reference>
<comment type="similarity">
    <text evidence="1">Belongs to the alpha/beta-type SASP family.</text>
</comment>
<dbReference type="InterPro" id="IPR018126">
    <property type="entry name" value="SASP_alpha/beta-type_CS"/>
</dbReference>
<dbReference type="EMBL" id="AP019400">
    <property type="protein sequence ID" value="BBI36313.1"/>
    <property type="molecule type" value="Genomic_DNA"/>
</dbReference>
<dbReference type="Pfam" id="PF00269">
    <property type="entry name" value="SASP"/>
    <property type="match status" value="1"/>
</dbReference>
<proteinExistence type="inferred from homology"/>
<dbReference type="Gene3D" id="6.10.10.80">
    <property type="entry name" value="Small, acid-soluble spore protein, alpha/beta type-like"/>
    <property type="match status" value="1"/>
</dbReference>
<dbReference type="AlphaFoldDB" id="A0A3T1DDZ1"/>
<dbReference type="Proteomes" id="UP000289856">
    <property type="component" value="Chromosome"/>
</dbReference>
<dbReference type="GO" id="GO:0006265">
    <property type="term" value="P:DNA topological change"/>
    <property type="evidence" value="ECO:0007669"/>
    <property type="project" value="InterPro"/>
</dbReference>
<sequence length="98" mass="10631">MEAGEVIMARRRKLLVPGAEQGVSNLKAEVMRREGYSVDPERPDDVKNEVAEDLGVPLAPGDNGKLTTEEVGQVGGKIGGSMVREMIRLAQEKLSKQN</sequence>
<evidence type="ECO:0000313" key="3">
    <source>
        <dbReference type="EMBL" id="BBI36313.1"/>
    </source>
</evidence>
<dbReference type="PROSITE" id="PS00304">
    <property type="entry name" value="SASP_1"/>
    <property type="match status" value="1"/>
</dbReference>